<dbReference type="Gene3D" id="3.40.50.180">
    <property type="entry name" value="Methylesterase CheB, C-terminal domain"/>
    <property type="match status" value="1"/>
</dbReference>
<gene>
    <name evidence="7" type="ORF">GCM10008960_32980</name>
</gene>
<feature type="compositionally biased region" description="Pro residues" evidence="5">
    <location>
        <begin position="97"/>
        <end position="109"/>
    </location>
</feature>
<reference evidence="8" key="1">
    <citation type="journal article" date="2019" name="Int. J. Syst. Evol. Microbiol.">
        <title>The Global Catalogue of Microorganisms (GCM) 10K type strain sequencing project: providing services to taxonomists for standard genome sequencing and annotation.</title>
        <authorList>
            <consortium name="The Broad Institute Genomics Platform"/>
            <consortium name="The Broad Institute Genome Sequencing Center for Infectious Disease"/>
            <person name="Wu L."/>
            <person name="Ma J."/>
        </authorList>
    </citation>
    <scope>NUCLEOTIDE SEQUENCE [LARGE SCALE GENOMIC DNA]</scope>
    <source>
        <strain evidence="8">JCM 31405</strain>
    </source>
</reference>
<protein>
    <recommendedName>
        <fullName evidence="2">protein-glutamate methylesterase</fullName>
        <ecNumber evidence="2">3.1.1.61</ecNumber>
    </recommendedName>
</protein>
<evidence type="ECO:0000256" key="2">
    <source>
        <dbReference type="ARBA" id="ARBA00039140"/>
    </source>
</evidence>
<dbReference type="Proteomes" id="UP000644548">
    <property type="component" value="Unassembled WGS sequence"/>
</dbReference>
<evidence type="ECO:0000313" key="8">
    <source>
        <dbReference type="Proteomes" id="UP000644548"/>
    </source>
</evidence>
<keyword evidence="8" id="KW-1185">Reference proteome</keyword>
<dbReference type="PROSITE" id="PS50122">
    <property type="entry name" value="CHEB"/>
    <property type="match status" value="1"/>
</dbReference>
<feature type="domain" description="CheB-type methylesterase" evidence="6">
    <location>
        <begin position="138"/>
        <end position="298"/>
    </location>
</feature>
<proteinExistence type="predicted"/>
<evidence type="ECO:0000259" key="6">
    <source>
        <dbReference type="PROSITE" id="PS50122"/>
    </source>
</evidence>
<dbReference type="RefSeq" id="WP_189074271.1">
    <property type="nucleotide sequence ID" value="NZ_BMQN01000012.1"/>
</dbReference>
<dbReference type="EC" id="3.1.1.61" evidence="2"/>
<feature type="active site" evidence="4">
    <location>
        <position position="265"/>
    </location>
</feature>
<evidence type="ECO:0000256" key="4">
    <source>
        <dbReference type="PROSITE-ProRule" id="PRU00050"/>
    </source>
</evidence>
<dbReference type="PANTHER" id="PTHR42872:SF6">
    <property type="entry name" value="PROTEIN-GLUTAMATE METHYLESTERASE_PROTEIN-GLUTAMINE GLUTAMINASE"/>
    <property type="match status" value="1"/>
</dbReference>
<dbReference type="SUPFAM" id="SSF52738">
    <property type="entry name" value="Methylesterase CheB, C-terminal domain"/>
    <property type="match status" value="1"/>
</dbReference>
<evidence type="ECO:0000256" key="5">
    <source>
        <dbReference type="SAM" id="MobiDB-lite"/>
    </source>
</evidence>
<keyword evidence="4" id="KW-0145">Chemotaxis</keyword>
<dbReference type="PANTHER" id="PTHR42872">
    <property type="entry name" value="PROTEIN-GLUTAMATE METHYLESTERASE/PROTEIN-GLUTAMINE GLUTAMINASE"/>
    <property type="match status" value="1"/>
</dbReference>
<feature type="region of interest" description="Disordered" evidence="5">
    <location>
        <begin position="94"/>
        <end position="140"/>
    </location>
</feature>
<dbReference type="EMBL" id="BMQN01000012">
    <property type="protein sequence ID" value="GGS03839.1"/>
    <property type="molecule type" value="Genomic_DNA"/>
</dbReference>
<dbReference type="InterPro" id="IPR035909">
    <property type="entry name" value="CheB_C"/>
</dbReference>
<dbReference type="Pfam" id="PF01339">
    <property type="entry name" value="CheB_methylest"/>
    <property type="match status" value="1"/>
</dbReference>
<accession>A0ABQ2S7U7</accession>
<organism evidence="7 8">
    <name type="scientific">Deinococcus sedimenti</name>
    <dbReference type="NCBI Taxonomy" id="1867090"/>
    <lineage>
        <taxon>Bacteria</taxon>
        <taxon>Thermotogati</taxon>
        <taxon>Deinococcota</taxon>
        <taxon>Deinococci</taxon>
        <taxon>Deinococcales</taxon>
        <taxon>Deinococcaceae</taxon>
        <taxon>Deinococcus</taxon>
    </lineage>
</organism>
<name>A0ABQ2S7U7_9DEIO</name>
<feature type="active site" evidence="4">
    <location>
        <position position="175"/>
    </location>
</feature>
<comment type="caution">
    <text evidence="7">The sequence shown here is derived from an EMBL/GenBank/DDBJ whole genome shotgun (WGS) entry which is preliminary data.</text>
</comment>
<keyword evidence="1 4" id="KW-0378">Hydrolase</keyword>
<dbReference type="InterPro" id="IPR000673">
    <property type="entry name" value="Sig_transdc_resp-reg_Me-estase"/>
</dbReference>
<evidence type="ECO:0000313" key="7">
    <source>
        <dbReference type="EMBL" id="GGS03839.1"/>
    </source>
</evidence>
<comment type="catalytic activity">
    <reaction evidence="3">
        <text>[protein]-L-glutamate 5-O-methyl ester + H2O = L-glutamyl-[protein] + methanol + H(+)</text>
        <dbReference type="Rhea" id="RHEA:23236"/>
        <dbReference type="Rhea" id="RHEA-COMP:10208"/>
        <dbReference type="Rhea" id="RHEA-COMP:10311"/>
        <dbReference type="ChEBI" id="CHEBI:15377"/>
        <dbReference type="ChEBI" id="CHEBI:15378"/>
        <dbReference type="ChEBI" id="CHEBI:17790"/>
        <dbReference type="ChEBI" id="CHEBI:29973"/>
        <dbReference type="ChEBI" id="CHEBI:82795"/>
        <dbReference type="EC" id="3.1.1.61"/>
    </reaction>
</comment>
<feature type="active site" evidence="4">
    <location>
        <position position="150"/>
    </location>
</feature>
<evidence type="ECO:0000256" key="1">
    <source>
        <dbReference type="ARBA" id="ARBA00022801"/>
    </source>
</evidence>
<sequence length="320" mass="32556">MTLVVLLAPGDLGQVRALPAPRRLCTSLSAALGELRRAPPGATLLIVTPDPDLDWTALKEQLRPLRTRLITCGPAAPPGVRHAPTLDAALPLLTARPAPPGADGPPPGSPLTGRADPGAPLSGAPSADPTPPALSGASGRAPTLTLIGASTGGPRALQDLLRHLRPRGAIVIAQHLSEGFSDNLTQWLGTLTGAPVLSASSGEPLRPGTLTVVSGTHATLSGGALHLHAGQPGREYLPSIDRLFQSATTWRAPVNALLLSGMGDDGAAGLAALHAAGARTAIQDPATATVPSMPAQALARTRPSLLADLRGLRSFLERHA</sequence>
<evidence type="ECO:0000256" key="3">
    <source>
        <dbReference type="ARBA" id="ARBA00048267"/>
    </source>
</evidence>